<keyword evidence="4" id="KW-1185">Reference proteome</keyword>
<name>A0A9W9INF0_9EURO</name>
<dbReference type="PANTHER" id="PTHR36854">
    <property type="entry name" value="CHROMOSOME 9, WHOLE GENOME SHOTGUN SEQUENCE"/>
    <property type="match status" value="1"/>
</dbReference>
<evidence type="ECO:0000313" key="4">
    <source>
        <dbReference type="Proteomes" id="UP001146351"/>
    </source>
</evidence>
<comment type="caution">
    <text evidence="3">The sequence shown here is derived from an EMBL/GenBank/DDBJ whole genome shotgun (WGS) entry which is preliminary data.</text>
</comment>
<evidence type="ECO:0000313" key="3">
    <source>
        <dbReference type="EMBL" id="KAJ5180411.1"/>
    </source>
</evidence>
<feature type="transmembrane region" description="Helical" evidence="1">
    <location>
        <begin position="136"/>
        <end position="154"/>
    </location>
</feature>
<dbReference type="AlphaFoldDB" id="A0A9W9INF0"/>
<evidence type="ECO:0000256" key="2">
    <source>
        <dbReference type="SAM" id="SignalP"/>
    </source>
</evidence>
<evidence type="ECO:0000256" key="1">
    <source>
        <dbReference type="SAM" id="Phobius"/>
    </source>
</evidence>
<dbReference type="PANTHER" id="PTHR36854:SF1">
    <property type="entry name" value="TRANSMEMBRANE PROTEIN"/>
    <property type="match status" value="1"/>
</dbReference>
<dbReference type="EMBL" id="JAPQKO010000002">
    <property type="protein sequence ID" value="KAJ5180411.1"/>
    <property type="molecule type" value="Genomic_DNA"/>
</dbReference>
<keyword evidence="2" id="KW-0732">Signal</keyword>
<dbReference type="Proteomes" id="UP001146351">
    <property type="component" value="Unassembled WGS sequence"/>
</dbReference>
<sequence length="178" mass="19906">MHPARCLPSSGARLLLLLVVFSAFTSLAIASTPTSFCKCTCFSNSTIIPLDPGSGSVDSVFDGARQLFDRAFDTPDAHDDREDGETAKRAESYRGRTCNDCNRKFCLAYDLPTCKGAKEDDVFTTCFQRDSRKDEAVVFIFIFATGALLAWALFKPWIERYIETARERRSYMPVAEPE</sequence>
<reference evidence="3" key="1">
    <citation type="submission" date="2022-11" db="EMBL/GenBank/DDBJ databases">
        <authorList>
            <person name="Petersen C."/>
        </authorList>
    </citation>
    <scope>NUCLEOTIDE SEQUENCE</scope>
    <source>
        <strain evidence="3">IBT 21917</strain>
    </source>
</reference>
<dbReference type="OrthoDB" id="2142503at2759"/>
<reference evidence="3" key="2">
    <citation type="journal article" date="2023" name="IMA Fungus">
        <title>Comparative genomic study of the Penicillium genus elucidates a diverse pangenome and 15 lateral gene transfer events.</title>
        <authorList>
            <person name="Petersen C."/>
            <person name="Sorensen T."/>
            <person name="Nielsen M.R."/>
            <person name="Sondergaard T.E."/>
            <person name="Sorensen J.L."/>
            <person name="Fitzpatrick D.A."/>
            <person name="Frisvad J.C."/>
            <person name="Nielsen K.L."/>
        </authorList>
    </citation>
    <scope>NUCLEOTIDE SEQUENCE</scope>
    <source>
        <strain evidence="3">IBT 21917</strain>
    </source>
</reference>
<keyword evidence="1" id="KW-0472">Membrane</keyword>
<feature type="signal peptide" evidence="2">
    <location>
        <begin position="1"/>
        <end position="30"/>
    </location>
</feature>
<accession>A0A9W9INF0</accession>
<protein>
    <submittedName>
        <fullName evidence="3">Uncharacterized protein</fullName>
    </submittedName>
</protein>
<keyword evidence="1" id="KW-1133">Transmembrane helix</keyword>
<feature type="chain" id="PRO_5040997651" evidence="2">
    <location>
        <begin position="31"/>
        <end position="178"/>
    </location>
</feature>
<keyword evidence="1" id="KW-0812">Transmembrane</keyword>
<gene>
    <name evidence="3" type="ORF">N7492_003621</name>
</gene>
<proteinExistence type="predicted"/>
<organism evidence="3 4">
    <name type="scientific">Penicillium capsulatum</name>
    <dbReference type="NCBI Taxonomy" id="69766"/>
    <lineage>
        <taxon>Eukaryota</taxon>
        <taxon>Fungi</taxon>
        <taxon>Dikarya</taxon>
        <taxon>Ascomycota</taxon>
        <taxon>Pezizomycotina</taxon>
        <taxon>Eurotiomycetes</taxon>
        <taxon>Eurotiomycetidae</taxon>
        <taxon>Eurotiales</taxon>
        <taxon>Aspergillaceae</taxon>
        <taxon>Penicillium</taxon>
    </lineage>
</organism>